<keyword evidence="1" id="KW-0472">Membrane</keyword>
<gene>
    <name evidence="3" type="ORF">MSAN_02014500</name>
</gene>
<accession>A0A8H6XJY0</accession>
<name>A0A8H6XJY0_9AGAR</name>
<organism evidence="3 4">
    <name type="scientific">Mycena sanguinolenta</name>
    <dbReference type="NCBI Taxonomy" id="230812"/>
    <lineage>
        <taxon>Eukaryota</taxon>
        <taxon>Fungi</taxon>
        <taxon>Dikarya</taxon>
        <taxon>Basidiomycota</taxon>
        <taxon>Agaricomycotina</taxon>
        <taxon>Agaricomycetes</taxon>
        <taxon>Agaricomycetidae</taxon>
        <taxon>Agaricales</taxon>
        <taxon>Marasmiineae</taxon>
        <taxon>Mycenaceae</taxon>
        <taxon>Mycena</taxon>
    </lineage>
</organism>
<keyword evidence="2" id="KW-0732">Signal</keyword>
<sequence length="236" mass="23626">MFFSAKTLLGCVSLLGLVVPSTLGAPSPVAENSLDVDARNTAPDLSSISTGVTGVVKGLSAIKNACASIPAPHRDPLTAAYTALQKVIIQPISADPSTCVLGGAAAGTLTIVPLLTAFIELDVSVVIAQLTIDDGVAQLCGSLPGGLVPGHPIPGGTAGDEVLFEALCAFLAAIAAALKNNCPQSVISALIVALDILLAAIVGLFNLGDACRCLISPLIATINILVETLLLTLGLS</sequence>
<evidence type="ECO:0000313" key="3">
    <source>
        <dbReference type="EMBL" id="KAF7342578.1"/>
    </source>
</evidence>
<dbReference type="Proteomes" id="UP000623467">
    <property type="component" value="Unassembled WGS sequence"/>
</dbReference>
<evidence type="ECO:0000256" key="1">
    <source>
        <dbReference type="SAM" id="Phobius"/>
    </source>
</evidence>
<feature type="signal peptide" evidence="2">
    <location>
        <begin position="1"/>
        <end position="24"/>
    </location>
</feature>
<evidence type="ECO:0000313" key="4">
    <source>
        <dbReference type="Proteomes" id="UP000623467"/>
    </source>
</evidence>
<protein>
    <submittedName>
        <fullName evidence="3">Uncharacterized protein</fullName>
    </submittedName>
</protein>
<keyword evidence="1" id="KW-1133">Transmembrane helix</keyword>
<proteinExistence type="predicted"/>
<dbReference type="EMBL" id="JACAZH010000025">
    <property type="protein sequence ID" value="KAF7342578.1"/>
    <property type="molecule type" value="Genomic_DNA"/>
</dbReference>
<dbReference type="OrthoDB" id="10454247at2759"/>
<keyword evidence="1" id="KW-0812">Transmembrane</keyword>
<keyword evidence="4" id="KW-1185">Reference proteome</keyword>
<dbReference type="AlphaFoldDB" id="A0A8H6XJY0"/>
<feature type="transmembrane region" description="Helical" evidence="1">
    <location>
        <begin position="214"/>
        <end position="235"/>
    </location>
</feature>
<feature type="chain" id="PRO_5033994698" evidence="2">
    <location>
        <begin position="25"/>
        <end position="236"/>
    </location>
</feature>
<reference evidence="3" key="1">
    <citation type="submission" date="2020-05" db="EMBL/GenBank/DDBJ databases">
        <title>Mycena genomes resolve the evolution of fungal bioluminescence.</title>
        <authorList>
            <person name="Tsai I.J."/>
        </authorList>
    </citation>
    <scope>NUCLEOTIDE SEQUENCE</scope>
    <source>
        <strain evidence="3">160909Yilan</strain>
    </source>
</reference>
<feature type="transmembrane region" description="Helical" evidence="1">
    <location>
        <begin position="186"/>
        <end position="207"/>
    </location>
</feature>
<evidence type="ECO:0000256" key="2">
    <source>
        <dbReference type="SAM" id="SignalP"/>
    </source>
</evidence>
<comment type="caution">
    <text evidence="3">The sequence shown here is derived from an EMBL/GenBank/DDBJ whole genome shotgun (WGS) entry which is preliminary data.</text>
</comment>